<organism evidence="4 5">
    <name type="scientific">Chitinophaga barathri</name>
    <dbReference type="NCBI Taxonomy" id="1647451"/>
    <lineage>
        <taxon>Bacteria</taxon>
        <taxon>Pseudomonadati</taxon>
        <taxon>Bacteroidota</taxon>
        <taxon>Chitinophagia</taxon>
        <taxon>Chitinophagales</taxon>
        <taxon>Chitinophagaceae</taxon>
        <taxon>Chitinophaga</taxon>
    </lineage>
</organism>
<dbReference type="PROSITE" id="PS50005">
    <property type="entry name" value="TPR"/>
    <property type="match status" value="1"/>
</dbReference>
<evidence type="ECO:0000256" key="3">
    <source>
        <dbReference type="PROSITE-ProRule" id="PRU00339"/>
    </source>
</evidence>
<dbReference type="Proteomes" id="UP000279089">
    <property type="component" value="Unassembled WGS sequence"/>
</dbReference>
<dbReference type="Pfam" id="PF13414">
    <property type="entry name" value="TPR_11"/>
    <property type="match status" value="1"/>
</dbReference>
<dbReference type="PANTHER" id="PTHR44858:SF1">
    <property type="entry name" value="UDP-N-ACETYLGLUCOSAMINE--PEPTIDE N-ACETYLGLUCOSAMINYLTRANSFERASE SPINDLY-RELATED"/>
    <property type="match status" value="1"/>
</dbReference>
<dbReference type="GO" id="GO:0009279">
    <property type="term" value="C:cell outer membrane"/>
    <property type="evidence" value="ECO:0007669"/>
    <property type="project" value="TreeGrafter"/>
</dbReference>
<reference evidence="5" key="1">
    <citation type="submission" date="2018-11" db="EMBL/GenBank/DDBJ databases">
        <title>Chitinophaga lutea sp.nov., isolate from arsenic contaminated soil.</title>
        <authorList>
            <person name="Zong Y."/>
        </authorList>
    </citation>
    <scope>NUCLEOTIDE SEQUENCE [LARGE SCALE GENOMIC DNA]</scope>
    <source>
        <strain evidence="5">YLT18</strain>
    </source>
</reference>
<keyword evidence="1" id="KW-0677">Repeat</keyword>
<dbReference type="AlphaFoldDB" id="A0A3N4M8V6"/>
<evidence type="ECO:0000313" key="5">
    <source>
        <dbReference type="Proteomes" id="UP000279089"/>
    </source>
</evidence>
<dbReference type="Gene3D" id="1.25.40.10">
    <property type="entry name" value="Tetratricopeptide repeat domain"/>
    <property type="match status" value="2"/>
</dbReference>
<proteinExistence type="predicted"/>
<protein>
    <submittedName>
        <fullName evidence="4">Tetratricopeptide repeat protein</fullName>
    </submittedName>
</protein>
<accession>A0A3N4M8V6</accession>
<evidence type="ECO:0000256" key="1">
    <source>
        <dbReference type="ARBA" id="ARBA00022737"/>
    </source>
</evidence>
<dbReference type="PANTHER" id="PTHR44858">
    <property type="entry name" value="TETRATRICOPEPTIDE REPEAT PROTEIN 6"/>
    <property type="match status" value="1"/>
</dbReference>
<feature type="repeat" description="TPR" evidence="3">
    <location>
        <begin position="203"/>
        <end position="236"/>
    </location>
</feature>
<dbReference type="OrthoDB" id="9811837at2"/>
<dbReference type="RefSeq" id="WP_120517810.1">
    <property type="nucleotide sequence ID" value="NZ_QXZY01000010.1"/>
</dbReference>
<keyword evidence="2 3" id="KW-0802">TPR repeat</keyword>
<dbReference type="SUPFAM" id="SSF48452">
    <property type="entry name" value="TPR-like"/>
    <property type="match status" value="1"/>
</dbReference>
<dbReference type="InterPro" id="IPR050498">
    <property type="entry name" value="Ycf3"/>
</dbReference>
<dbReference type="GO" id="GO:0046813">
    <property type="term" value="P:receptor-mediated virion attachment to host cell"/>
    <property type="evidence" value="ECO:0007669"/>
    <property type="project" value="TreeGrafter"/>
</dbReference>
<dbReference type="EMBL" id="RMBX01000009">
    <property type="protein sequence ID" value="RPD39901.1"/>
    <property type="molecule type" value="Genomic_DNA"/>
</dbReference>
<dbReference type="InterPro" id="IPR011990">
    <property type="entry name" value="TPR-like_helical_dom_sf"/>
</dbReference>
<comment type="caution">
    <text evidence="4">The sequence shown here is derived from an EMBL/GenBank/DDBJ whole genome shotgun (WGS) entry which is preliminary data.</text>
</comment>
<name>A0A3N4M8V6_9BACT</name>
<dbReference type="SMART" id="SM00028">
    <property type="entry name" value="TPR"/>
    <property type="match status" value="4"/>
</dbReference>
<gene>
    <name evidence="4" type="ORF">EG028_17400</name>
</gene>
<evidence type="ECO:0000313" key="4">
    <source>
        <dbReference type="EMBL" id="RPD39901.1"/>
    </source>
</evidence>
<sequence>MADRYFTREQFIAKFPEEVILAADVYDRMTGSGFPEYALAEFDVYFIADRQEKLEKLAAFLTAVYGMTTKSISQQNGQWELETLSPKFPVDADNLLCWAIDLAIKGYEHDCRLDGYGTFAGADSKDFQDEAPARLAHYFELAMESYRQRNFGAAVINFTTAIRIFPENANSWYSRAIAKEEILLGAKAREDYDKAISLSPEFKEAYINRAVNKDEAGEYEAALLDYNKAIELDALNPMVYFNRGNTKQHLGDQAGACGDWKKAKDLGGEYAAAKLEAYCK</sequence>
<dbReference type="InterPro" id="IPR019734">
    <property type="entry name" value="TPR_rpt"/>
</dbReference>
<keyword evidence="5" id="KW-1185">Reference proteome</keyword>
<evidence type="ECO:0000256" key="2">
    <source>
        <dbReference type="ARBA" id="ARBA00022803"/>
    </source>
</evidence>